<evidence type="ECO:0000313" key="3">
    <source>
        <dbReference type="Proteomes" id="UP000018769"/>
    </source>
</evidence>
<dbReference type="RefSeq" id="WP_023793040.1">
    <property type="nucleotide sequence ID" value="NC_023003.1"/>
</dbReference>
<dbReference type="Pfam" id="PF00023">
    <property type="entry name" value="Ank"/>
    <property type="match status" value="1"/>
</dbReference>
<dbReference type="PROSITE" id="PS50297">
    <property type="entry name" value="ANK_REP_REGION"/>
    <property type="match status" value="1"/>
</dbReference>
<dbReference type="OrthoDB" id="671583at2"/>
<name>V6DHH5_9BACT</name>
<dbReference type="InterPro" id="IPR002110">
    <property type="entry name" value="Ankyrin_rpt"/>
</dbReference>
<keyword evidence="1" id="KW-0040">ANK repeat</keyword>
<dbReference type="EMBL" id="HG793133">
    <property type="protein sequence ID" value="CDK31042.1"/>
    <property type="molecule type" value="Genomic_DNA"/>
</dbReference>
<keyword evidence="3" id="KW-1185">Reference proteome</keyword>
<protein>
    <submittedName>
        <fullName evidence="2">Ankyrin repeats containing protein</fullName>
    </submittedName>
</protein>
<dbReference type="Proteomes" id="UP000018769">
    <property type="component" value="Chromosome I"/>
</dbReference>
<evidence type="ECO:0000256" key="1">
    <source>
        <dbReference type="PROSITE-ProRule" id="PRU00023"/>
    </source>
</evidence>
<dbReference type="PROSITE" id="PS50088">
    <property type="entry name" value="ANK_REPEAT"/>
    <property type="match status" value="1"/>
</dbReference>
<sequence>MKNIKYISLILLGFLFSEILAMQKVVVNKSCDMLEQPDEILLLCLRMFIDSRIDRYKDIFEFYNDKYNLSQDLKSISLTCSRLNRLVQDRLLKDILQRTVKERYNELYQVLRKQVKEEYSNKKTKFLNRKMNNILRKKVITYQDLKECIKIVFCGVDINKKYNHGYTLLRIAASNGHKGIVQFCIDLGANVNIEDHCGINSLISTLNYLSAIDSRVIRCRKNIRRDLLDIILIFINNPNVNLDYVFYNFRLGLTNLRTVALNKGYHEIVESIDNRNHIFKSKKLIKIL</sequence>
<accession>V6DHH5</accession>
<evidence type="ECO:0000313" key="2">
    <source>
        <dbReference type="EMBL" id="CDK31042.1"/>
    </source>
</evidence>
<dbReference type="SUPFAM" id="SSF48403">
    <property type="entry name" value="Ankyrin repeat"/>
    <property type="match status" value="1"/>
</dbReference>
<gene>
    <name evidence="2" type="ORF">BABL1_gene_753</name>
</gene>
<dbReference type="SMART" id="SM00248">
    <property type="entry name" value="ANK"/>
    <property type="match status" value="1"/>
</dbReference>
<reference evidence="2 3" key="1">
    <citation type="journal article" date="2015" name="Biol. Direct">
        <title>Babela massiliensis, a representative of a widespread bacterial phylum with unusual adaptations to parasitism in amoebae.</title>
        <authorList>
            <person name="Pagnier I."/>
            <person name="Yutin N."/>
            <person name="Croce O."/>
            <person name="Makarova K.S."/>
            <person name="Wolf Y.I."/>
            <person name="Benamar S."/>
            <person name="Raoult D."/>
            <person name="Koonin E.V."/>
            <person name="La Scola B."/>
        </authorList>
    </citation>
    <scope>NUCLEOTIDE SEQUENCE [LARGE SCALE GENOMIC DNA]</scope>
    <source>
        <strain evidence="3">BABL1</strain>
    </source>
</reference>
<dbReference type="KEGG" id="dpb:BABL1_gene_753"/>
<feature type="repeat" description="ANK" evidence="1">
    <location>
        <begin position="164"/>
        <end position="196"/>
    </location>
</feature>
<dbReference type="Gene3D" id="1.25.40.20">
    <property type="entry name" value="Ankyrin repeat-containing domain"/>
    <property type="match status" value="1"/>
</dbReference>
<organism evidence="2 3">
    <name type="scientific">Candidatus Babela massiliensis</name>
    <dbReference type="NCBI Taxonomy" id="673862"/>
    <lineage>
        <taxon>Bacteria</taxon>
        <taxon>Candidatus Babelota</taxon>
        <taxon>Candidatus Babeliae</taxon>
        <taxon>Candidatus Babeliales</taxon>
        <taxon>Candidatus Babeliaceae</taxon>
        <taxon>Candidatus Babela</taxon>
    </lineage>
</organism>
<dbReference type="HOGENOM" id="CLU_965353_0_0_7"/>
<dbReference type="STRING" id="673862.BABL1_gene_753"/>
<proteinExistence type="predicted"/>
<dbReference type="InterPro" id="IPR036770">
    <property type="entry name" value="Ankyrin_rpt-contain_sf"/>
</dbReference>
<dbReference type="AlphaFoldDB" id="V6DHH5"/>